<dbReference type="AlphaFoldDB" id="A0A0M3JE04"/>
<keyword evidence="3" id="KW-1185">Reference proteome</keyword>
<evidence type="ECO:0000259" key="1">
    <source>
        <dbReference type="PROSITE" id="PS50240"/>
    </source>
</evidence>
<organism evidence="4">
    <name type="scientific">Anisakis simplex</name>
    <name type="common">Herring worm</name>
    <dbReference type="NCBI Taxonomy" id="6269"/>
    <lineage>
        <taxon>Eukaryota</taxon>
        <taxon>Metazoa</taxon>
        <taxon>Ecdysozoa</taxon>
        <taxon>Nematoda</taxon>
        <taxon>Chromadorea</taxon>
        <taxon>Rhabditida</taxon>
        <taxon>Spirurina</taxon>
        <taxon>Ascaridomorpha</taxon>
        <taxon>Ascaridoidea</taxon>
        <taxon>Anisakidae</taxon>
        <taxon>Anisakis</taxon>
        <taxon>Anisakis simplex complex</taxon>
    </lineage>
</organism>
<dbReference type="OrthoDB" id="6380398at2759"/>
<dbReference type="InterPro" id="IPR051333">
    <property type="entry name" value="CLIP_Serine_Protease"/>
</dbReference>
<evidence type="ECO:0000313" key="2">
    <source>
        <dbReference type="EMBL" id="VDK25838.1"/>
    </source>
</evidence>
<gene>
    <name evidence="2" type="ORF">ASIM_LOCUS5635</name>
</gene>
<feature type="domain" description="Peptidase S1" evidence="1">
    <location>
        <begin position="1"/>
        <end position="151"/>
    </location>
</feature>
<evidence type="ECO:0000313" key="3">
    <source>
        <dbReference type="Proteomes" id="UP000267096"/>
    </source>
</evidence>
<reference evidence="2 3" key="2">
    <citation type="submission" date="2018-11" db="EMBL/GenBank/DDBJ databases">
        <authorList>
            <consortium name="Pathogen Informatics"/>
        </authorList>
    </citation>
    <scope>NUCLEOTIDE SEQUENCE [LARGE SCALE GENOMIC DNA]</scope>
</reference>
<dbReference type="PANTHER" id="PTHR24260">
    <property type="match status" value="1"/>
</dbReference>
<protein>
    <submittedName>
        <fullName evidence="4">Peptidase S1 domain-containing protein</fullName>
    </submittedName>
</protein>
<dbReference type="SUPFAM" id="SSF50494">
    <property type="entry name" value="Trypsin-like serine proteases"/>
    <property type="match status" value="1"/>
</dbReference>
<dbReference type="Proteomes" id="UP000267096">
    <property type="component" value="Unassembled WGS sequence"/>
</dbReference>
<dbReference type="GO" id="GO:0004252">
    <property type="term" value="F:serine-type endopeptidase activity"/>
    <property type="evidence" value="ECO:0007669"/>
    <property type="project" value="InterPro"/>
</dbReference>
<reference evidence="4" key="1">
    <citation type="submission" date="2017-02" db="UniProtKB">
        <authorList>
            <consortium name="WormBaseParasite"/>
        </authorList>
    </citation>
    <scope>IDENTIFICATION</scope>
</reference>
<dbReference type="GO" id="GO:0006508">
    <property type="term" value="P:proteolysis"/>
    <property type="evidence" value="ECO:0007669"/>
    <property type="project" value="InterPro"/>
</dbReference>
<dbReference type="EMBL" id="UYRR01011262">
    <property type="protein sequence ID" value="VDK25838.1"/>
    <property type="molecule type" value="Genomic_DNA"/>
</dbReference>
<dbReference type="SMART" id="SM00020">
    <property type="entry name" value="Tryp_SPc"/>
    <property type="match status" value="1"/>
</dbReference>
<dbReference type="PROSITE" id="PS50240">
    <property type="entry name" value="TRYPSIN_DOM"/>
    <property type="match status" value="1"/>
</dbReference>
<dbReference type="InterPro" id="IPR043504">
    <property type="entry name" value="Peptidase_S1_PA_chymotrypsin"/>
</dbReference>
<dbReference type="Pfam" id="PF00089">
    <property type="entry name" value="Trypsin"/>
    <property type="match status" value="1"/>
</dbReference>
<name>A0A0M3JE04_ANISI</name>
<proteinExistence type="predicted"/>
<dbReference type="WBParaSite" id="ASIM_0000584501-mRNA-1">
    <property type="protein sequence ID" value="ASIM_0000584501-mRNA-1"/>
    <property type="gene ID" value="ASIM_0000584501"/>
</dbReference>
<dbReference type="InterPro" id="IPR009003">
    <property type="entry name" value="Peptidase_S1_PA"/>
</dbReference>
<accession>A0A0M3JE04</accession>
<evidence type="ECO:0000313" key="4">
    <source>
        <dbReference type="WBParaSite" id="ASIM_0000584501-mRNA-1"/>
    </source>
</evidence>
<dbReference type="Gene3D" id="2.40.10.10">
    <property type="entry name" value="Trypsin-like serine proteases"/>
    <property type="match status" value="1"/>
</dbReference>
<sequence>MDGHDWAIVQLQRPLIFNDTVLPICLPVPGQPIQEFLTIFGWGRSNVFYDSGPLLRETPMRLDRKCRAPWSDDMPTNVSDYICTKSLRPDDYESARTCHGDSGSGMQQKDRNGIATLIGITSFGTKGCPPNELARFTRVDRYLYEICVTTGVCYSFE</sequence>
<dbReference type="PANTHER" id="PTHR24260:SF106">
    <property type="entry name" value="PEPTIDASE S1 DOMAIN-CONTAINING PROTEIN"/>
    <property type="match status" value="1"/>
</dbReference>
<dbReference type="InterPro" id="IPR001254">
    <property type="entry name" value="Trypsin_dom"/>
</dbReference>